<accession>A0A915KNE2</accession>
<feature type="signal peptide" evidence="1">
    <location>
        <begin position="1"/>
        <end position="18"/>
    </location>
</feature>
<dbReference type="Proteomes" id="UP000887565">
    <property type="component" value="Unplaced"/>
</dbReference>
<dbReference type="AlphaFoldDB" id="A0A915KNE2"/>
<reference evidence="3" key="1">
    <citation type="submission" date="2022-11" db="UniProtKB">
        <authorList>
            <consortium name="WormBaseParasite"/>
        </authorList>
    </citation>
    <scope>IDENTIFICATION</scope>
</reference>
<organism evidence="2 3">
    <name type="scientific">Romanomermis culicivorax</name>
    <name type="common">Nematode worm</name>
    <dbReference type="NCBI Taxonomy" id="13658"/>
    <lineage>
        <taxon>Eukaryota</taxon>
        <taxon>Metazoa</taxon>
        <taxon>Ecdysozoa</taxon>
        <taxon>Nematoda</taxon>
        <taxon>Enoplea</taxon>
        <taxon>Dorylaimia</taxon>
        <taxon>Mermithida</taxon>
        <taxon>Mermithoidea</taxon>
        <taxon>Mermithidae</taxon>
        <taxon>Romanomermis</taxon>
    </lineage>
</organism>
<evidence type="ECO:0000256" key="1">
    <source>
        <dbReference type="SAM" id="SignalP"/>
    </source>
</evidence>
<protein>
    <submittedName>
        <fullName evidence="3">Uncharacterized protein</fullName>
    </submittedName>
</protein>
<keyword evidence="2" id="KW-1185">Reference proteome</keyword>
<dbReference type="WBParaSite" id="nRc.2.0.1.t40362-RA">
    <property type="protein sequence ID" value="nRc.2.0.1.t40362-RA"/>
    <property type="gene ID" value="nRc.2.0.1.g40362"/>
</dbReference>
<keyword evidence="1" id="KW-0732">Signal</keyword>
<proteinExistence type="predicted"/>
<feature type="chain" id="PRO_5038054793" evidence="1">
    <location>
        <begin position="19"/>
        <end position="58"/>
    </location>
</feature>
<name>A0A915KNE2_ROMCU</name>
<evidence type="ECO:0000313" key="3">
    <source>
        <dbReference type="WBParaSite" id="nRc.2.0.1.t40362-RA"/>
    </source>
</evidence>
<sequence>MLPLVLVLAIVGQSFIGGTFTMALHCSSPNYHDEKSPKVDVGPENDKNEKEKFCKIKV</sequence>
<evidence type="ECO:0000313" key="2">
    <source>
        <dbReference type="Proteomes" id="UP000887565"/>
    </source>
</evidence>